<keyword evidence="3 7" id="KW-0812">Transmembrane</keyword>
<dbReference type="AlphaFoldDB" id="A0A811KA85"/>
<feature type="transmembrane region" description="Helical" evidence="7">
    <location>
        <begin position="153"/>
        <end position="175"/>
    </location>
</feature>
<feature type="transmembrane region" description="Helical" evidence="7">
    <location>
        <begin position="80"/>
        <end position="103"/>
    </location>
</feature>
<evidence type="ECO:0000256" key="7">
    <source>
        <dbReference type="SAM" id="Phobius"/>
    </source>
</evidence>
<dbReference type="Proteomes" id="UP000783686">
    <property type="component" value="Unassembled WGS sequence"/>
</dbReference>
<proteinExistence type="inferred from homology"/>
<evidence type="ECO:0000313" key="10">
    <source>
        <dbReference type="Proteomes" id="UP000614601"/>
    </source>
</evidence>
<reference evidence="9" key="1">
    <citation type="submission" date="2020-09" db="EMBL/GenBank/DDBJ databases">
        <authorList>
            <person name="Kikuchi T."/>
        </authorList>
    </citation>
    <scope>NUCLEOTIDE SEQUENCE</scope>
    <source>
        <strain evidence="9">SH1</strain>
    </source>
</reference>
<evidence type="ECO:0000259" key="8">
    <source>
        <dbReference type="Pfam" id="PF10277"/>
    </source>
</evidence>
<feature type="transmembrane region" description="Helical" evidence="7">
    <location>
        <begin position="246"/>
        <end position="267"/>
    </location>
</feature>
<dbReference type="GO" id="GO:0012505">
    <property type="term" value="C:endomembrane system"/>
    <property type="evidence" value="ECO:0007669"/>
    <property type="project" value="UniProtKB-SubCell"/>
</dbReference>
<feature type="transmembrane region" description="Helical" evidence="7">
    <location>
        <begin position="31"/>
        <end position="56"/>
    </location>
</feature>
<evidence type="ECO:0000256" key="6">
    <source>
        <dbReference type="SAM" id="MobiDB-lite"/>
    </source>
</evidence>
<gene>
    <name evidence="9" type="ORF">BOKJ2_LOCUS4811</name>
</gene>
<feature type="region of interest" description="Disordered" evidence="6">
    <location>
        <begin position="1"/>
        <end position="22"/>
    </location>
</feature>
<comment type="subcellular location">
    <subcellularLocation>
        <location evidence="1">Endomembrane system</location>
        <topology evidence="1">Multi-pass membrane protein</topology>
    </subcellularLocation>
</comment>
<feature type="transmembrane region" description="Helical" evidence="7">
    <location>
        <begin position="187"/>
        <end position="207"/>
    </location>
</feature>
<feature type="compositionally biased region" description="Low complexity" evidence="6">
    <location>
        <begin position="318"/>
        <end position="334"/>
    </location>
</feature>
<feature type="compositionally biased region" description="Polar residues" evidence="6">
    <location>
        <begin position="335"/>
        <end position="352"/>
    </location>
</feature>
<dbReference type="EMBL" id="CAJFCW020000002">
    <property type="protein sequence ID" value="CAG9098643.1"/>
    <property type="molecule type" value="Genomic_DNA"/>
</dbReference>
<feature type="compositionally biased region" description="Gly residues" evidence="6">
    <location>
        <begin position="308"/>
        <end position="317"/>
    </location>
</feature>
<protein>
    <recommendedName>
        <fullName evidence="8">CWH43-like N-terminal domain-containing protein</fullName>
    </recommendedName>
</protein>
<dbReference type="PANTHER" id="PTHR21324">
    <property type="entry name" value="FASTING-INDUCIBLE INTEGRAL MEMBRANE PROTEIN TM6P1-RELATED"/>
    <property type="match status" value="1"/>
</dbReference>
<keyword evidence="5 7" id="KW-0472">Membrane</keyword>
<keyword evidence="10" id="KW-1185">Reference proteome</keyword>
<dbReference type="InterPro" id="IPR050911">
    <property type="entry name" value="DRAM/TMEM150_Autophagy_Mod"/>
</dbReference>
<evidence type="ECO:0000256" key="5">
    <source>
        <dbReference type="ARBA" id="ARBA00023136"/>
    </source>
</evidence>
<dbReference type="Proteomes" id="UP000614601">
    <property type="component" value="Unassembled WGS sequence"/>
</dbReference>
<accession>A0A811KA85</accession>
<evidence type="ECO:0000256" key="1">
    <source>
        <dbReference type="ARBA" id="ARBA00004127"/>
    </source>
</evidence>
<feature type="compositionally biased region" description="Polar residues" evidence="6">
    <location>
        <begin position="1"/>
        <end position="14"/>
    </location>
</feature>
<dbReference type="OrthoDB" id="10453229at2759"/>
<organism evidence="9 10">
    <name type="scientific">Bursaphelenchus okinawaensis</name>
    <dbReference type="NCBI Taxonomy" id="465554"/>
    <lineage>
        <taxon>Eukaryota</taxon>
        <taxon>Metazoa</taxon>
        <taxon>Ecdysozoa</taxon>
        <taxon>Nematoda</taxon>
        <taxon>Chromadorea</taxon>
        <taxon>Rhabditida</taxon>
        <taxon>Tylenchina</taxon>
        <taxon>Tylenchomorpha</taxon>
        <taxon>Aphelenchoidea</taxon>
        <taxon>Aphelenchoididae</taxon>
        <taxon>Bursaphelenchus</taxon>
    </lineage>
</organism>
<dbReference type="Pfam" id="PF10277">
    <property type="entry name" value="Frag1"/>
    <property type="match status" value="1"/>
</dbReference>
<comment type="similarity">
    <text evidence="2">Belongs to the DRAM/TMEM150 family.</text>
</comment>
<comment type="caution">
    <text evidence="9">The sequence shown here is derived from an EMBL/GenBank/DDBJ whole genome shotgun (WGS) entry which is preliminary data.</text>
</comment>
<keyword evidence="4 7" id="KW-1133">Transmembrane helix</keyword>
<evidence type="ECO:0000256" key="2">
    <source>
        <dbReference type="ARBA" id="ARBA00006565"/>
    </source>
</evidence>
<dbReference type="PANTHER" id="PTHR21324:SF2">
    <property type="entry name" value="EG:22E5.9 PROTEIN"/>
    <property type="match status" value="1"/>
</dbReference>
<sequence>MSVQSVQQPETTAVPNEDESKGGAELSTFSIYSYVFPVLSTIAFCCAVVGSFYLTLHSRHTTNYLPSFSDIGNYPPERCFFSFFINTAAFFWLCTAYFVYATMSVHIHTFMTMNGTWALIMVIQNFFGLMIGVGLVFIANFQDSNVTVVHKGGYGLFLMSGLFYQWGYIVICFNLRPKLEPNYKSVIISRVVIAFMFTVILLTRAGMTFQPLHKKEDNGSIGMTMRDPNYINQTLTLYMDRDKTLVLNHGIEWAALITFYLFVLTFVTELDGFDVKTVGKVIPLKAGYENMFEEGDKQPATLNVIGMRGRGLQGGTGPSSSGSSGSYTSIGASSKQNGGTQTSTNWNEQPNHAPNKQPVQVQSNPNQVHSPQALPANPQYAQPVAYLPAPGALSQEQLPRSPMPNYVSPMQSPAVSPNRKRSQ</sequence>
<evidence type="ECO:0000256" key="4">
    <source>
        <dbReference type="ARBA" id="ARBA00022989"/>
    </source>
</evidence>
<feature type="transmembrane region" description="Helical" evidence="7">
    <location>
        <begin position="115"/>
        <end position="141"/>
    </location>
</feature>
<feature type="region of interest" description="Disordered" evidence="6">
    <location>
        <begin position="307"/>
        <end position="423"/>
    </location>
</feature>
<name>A0A811KA85_9BILA</name>
<dbReference type="EMBL" id="CAJFDH010000002">
    <property type="protein sequence ID" value="CAD5213010.1"/>
    <property type="molecule type" value="Genomic_DNA"/>
</dbReference>
<dbReference type="InterPro" id="IPR019402">
    <property type="entry name" value="CWH43_N"/>
</dbReference>
<evidence type="ECO:0000256" key="3">
    <source>
        <dbReference type="ARBA" id="ARBA00022692"/>
    </source>
</evidence>
<feature type="domain" description="CWH43-like N-terminal" evidence="8">
    <location>
        <begin position="33"/>
        <end position="272"/>
    </location>
</feature>
<feature type="compositionally biased region" description="Low complexity" evidence="6">
    <location>
        <begin position="354"/>
        <end position="368"/>
    </location>
</feature>
<evidence type="ECO:0000313" key="9">
    <source>
        <dbReference type="EMBL" id="CAD5213010.1"/>
    </source>
</evidence>